<dbReference type="GO" id="GO:0003735">
    <property type="term" value="F:structural constituent of ribosome"/>
    <property type="evidence" value="ECO:0007669"/>
    <property type="project" value="InterPro"/>
</dbReference>
<dbReference type="Pfam" id="PF00861">
    <property type="entry name" value="Ribosomal_L18p"/>
    <property type="match status" value="1"/>
</dbReference>
<dbReference type="InterPro" id="IPR057268">
    <property type="entry name" value="Ribosomal_L18"/>
</dbReference>
<dbReference type="GO" id="GO:0006412">
    <property type="term" value="P:translation"/>
    <property type="evidence" value="ECO:0007669"/>
    <property type="project" value="UniProtKB-UniRule"/>
</dbReference>
<dbReference type="GO" id="GO:0008097">
    <property type="term" value="F:5S rRNA binding"/>
    <property type="evidence" value="ECO:0007669"/>
    <property type="project" value="TreeGrafter"/>
</dbReference>
<keyword evidence="5 7" id="KW-0687">Ribonucleoprotein</keyword>
<evidence type="ECO:0000256" key="5">
    <source>
        <dbReference type="ARBA" id="ARBA00023274"/>
    </source>
</evidence>
<comment type="function">
    <text evidence="7">This is one of the proteins that bind and probably mediate the attachment of the 5S RNA into the large ribosomal subunit, where it forms part of the central protuberance.</text>
</comment>
<evidence type="ECO:0000256" key="4">
    <source>
        <dbReference type="ARBA" id="ARBA00022980"/>
    </source>
</evidence>
<evidence type="ECO:0000256" key="2">
    <source>
        <dbReference type="ARBA" id="ARBA00022730"/>
    </source>
</evidence>
<dbReference type="EMBL" id="KT007039">
    <property type="protein sequence ID" value="AKQ04449.1"/>
    <property type="molecule type" value="Genomic_DNA"/>
</dbReference>
<dbReference type="Gene3D" id="3.30.420.100">
    <property type="match status" value="1"/>
</dbReference>
<keyword evidence="4 7" id="KW-0689">Ribosomal protein</keyword>
<comment type="similarity">
    <text evidence="1 7">Belongs to the universal ribosomal protein uL18 family.</text>
</comment>
<evidence type="ECO:0000256" key="7">
    <source>
        <dbReference type="HAMAP-Rule" id="MF_01337"/>
    </source>
</evidence>
<dbReference type="NCBIfam" id="TIGR00060">
    <property type="entry name" value="L18_bact"/>
    <property type="match status" value="1"/>
</dbReference>
<dbReference type="SUPFAM" id="SSF53137">
    <property type="entry name" value="Translational machinery components"/>
    <property type="match status" value="1"/>
</dbReference>
<sequence>MTVLVKELARKKRHRRVRKKVFGTPERPRLVVFRSNKNIYAQAIDDLRGATIISASSLDKELKGEGTPEKKAATAEKVGALIAQRLQKKNISKAVFDRNGYRFHGRVKSLAEGAREKGLMF</sequence>
<organism evidence="8">
    <name type="scientific">uncultured actinobacterium Rifle_16ft_4_minimus_550</name>
    <dbReference type="NCBI Taxonomy" id="1665149"/>
    <lineage>
        <taxon>Bacteria</taxon>
        <taxon>Bacillati</taxon>
        <taxon>Actinomycetota</taxon>
        <taxon>Actinomycetes</taxon>
        <taxon>marine Actinobacteria clade</taxon>
        <taxon>environmental samples</taxon>
    </lineage>
</organism>
<dbReference type="CDD" id="cd00432">
    <property type="entry name" value="Ribosomal_L18_L5e"/>
    <property type="match status" value="1"/>
</dbReference>
<protein>
    <recommendedName>
        <fullName evidence="6 7">Large ribosomal subunit protein uL18</fullName>
    </recommendedName>
</protein>
<comment type="subunit">
    <text evidence="7">Part of the 50S ribosomal subunit; part of the 5S rRNA/L5/L18/L25 subcomplex. Contacts the 5S and 23S rRNAs.</text>
</comment>
<dbReference type="PANTHER" id="PTHR12899:SF3">
    <property type="entry name" value="LARGE RIBOSOMAL SUBUNIT PROTEIN UL18M"/>
    <property type="match status" value="1"/>
</dbReference>
<accession>A0A0H4TUD4</accession>
<evidence type="ECO:0000256" key="1">
    <source>
        <dbReference type="ARBA" id="ARBA00007116"/>
    </source>
</evidence>
<dbReference type="InterPro" id="IPR004389">
    <property type="entry name" value="Ribosomal_uL18_bac-type"/>
</dbReference>
<evidence type="ECO:0000256" key="6">
    <source>
        <dbReference type="ARBA" id="ARBA00035197"/>
    </source>
</evidence>
<gene>
    <name evidence="7 8" type="primary">rplR</name>
</gene>
<keyword evidence="3 7" id="KW-0694">RNA-binding</keyword>
<reference evidence="8" key="1">
    <citation type="journal article" date="2015" name="ISME J.">
        <title>Aquifer environment selects for microbial species cohorts in sediment and groundwater.</title>
        <authorList>
            <person name="Hug L.A."/>
            <person name="Thomas B.C."/>
            <person name="Brown C.T."/>
            <person name="Frischkorn K.R."/>
            <person name="Williams K.H."/>
            <person name="Tringe S.G."/>
            <person name="Banfield J.F."/>
        </authorList>
    </citation>
    <scope>NUCLEOTIDE SEQUENCE</scope>
</reference>
<dbReference type="HAMAP" id="MF_01337_B">
    <property type="entry name" value="Ribosomal_uL18_B"/>
    <property type="match status" value="1"/>
</dbReference>
<proteinExistence type="inferred from homology"/>
<dbReference type="FunFam" id="3.30.420.100:FF:000001">
    <property type="entry name" value="50S ribosomal protein L18"/>
    <property type="match status" value="1"/>
</dbReference>
<dbReference type="PANTHER" id="PTHR12899">
    <property type="entry name" value="39S RIBOSOMAL PROTEIN L18, MITOCHONDRIAL"/>
    <property type="match status" value="1"/>
</dbReference>
<evidence type="ECO:0000313" key="8">
    <source>
        <dbReference type="EMBL" id="AKQ04449.1"/>
    </source>
</evidence>
<dbReference type="InterPro" id="IPR005484">
    <property type="entry name" value="Ribosomal_uL18_bac/plant/anim"/>
</dbReference>
<evidence type="ECO:0000256" key="3">
    <source>
        <dbReference type="ARBA" id="ARBA00022884"/>
    </source>
</evidence>
<dbReference type="GO" id="GO:0022625">
    <property type="term" value="C:cytosolic large ribosomal subunit"/>
    <property type="evidence" value="ECO:0007669"/>
    <property type="project" value="TreeGrafter"/>
</dbReference>
<keyword evidence="2 7" id="KW-0699">rRNA-binding</keyword>
<dbReference type="AlphaFoldDB" id="A0A0H4TUD4"/>
<name>A0A0H4TUD4_9ACTN</name>